<feature type="binding site" evidence="7">
    <location>
        <position position="310"/>
    </location>
    <ligand>
        <name>Zn(2+)</name>
        <dbReference type="ChEBI" id="CHEBI:29105"/>
    </ligand>
</feature>
<protein>
    <recommendedName>
        <fullName evidence="1 7">Imidazolonepropionase</fullName>
        <ecNumber evidence="1 7">3.5.2.7</ecNumber>
    </recommendedName>
    <alternativeName>
        <fullName evidence="7">Imidazolone-5-propionate hydrolase</fullName>
    </alternativeName>
</protein>
<dbReference type="PANTHER" id="PTHR42752">
    <property type="entry name" value="IMIDAZOLONEPROPIONASE"/>
    <property type="match status" value="1"/>
</dbReference>
<evidence type="ECO:0000256" key="3">
    <source>
        <dbReference type="ARBA" id="ARBA00022801"/>
    </source>
</evidence>
<feature type="binding site" evidence="7">
    <location>
        <position position="235"/>
    </location>
    <ligand>
        <name>Fe(3+)</name>
        <dbReference type="ChEBI" id="CHEBI:29034"/>
    </ligand>
</feature>
<dbReference type="FunFam" id="3.20.20.140:FF:000007">
    <property type="entry name" value="Imidazolonepropionase"/>
    <property type="match status" value="1"/>
</dbReference>
<dbReference type="CDD" id="cd01296">
    <property type="entry name" value="Imidazolone-5PH"/>
    <property type="match status" value="1"/>
</dbReference>
<feature type="binding site" evidence="7">
    <location>
        <position position="139"/>
    </location>
    <ligand>
        <name>4-imidazolone-5-propanoate</name>
        <dbReference type="ChEBI" id="CHEBI:77893"/>
    </ligand>
</feature>
<evidence type="ECO:0000256" key="5">
    <source>
        <dbReference type="ARBA" id="ARBA00022833"/>
    </source>
</evidence>
<dbReference type="HAMAP" id="MF_00372">
    <property type="entry name" value="HutI"/>
    <property type="match status" value="1"/>
</dbReference>
<feature type="binding site" evidence="7">
    <location>
        <position position="314"/>
    </location>
    <ligand>
        <name>N-formimidoyl-L-glutamate</name>
        <dbReference type="ChEBI" id="CHEBI:58928"/>
    </ligand>
</feature>
<dbReference type="GO" id="GO:0019557">
    <property type="term" value="P:L-histidine catabolic process to glutamate and formate"/>
    <property type="evidence" value="ECO:0007669"/>
    <property type="project" value="UniProtKB-UniPathway"/>
</dbReference>
<dbReference type="Gene3D" id="2.30.40.10">
    <property type="entry name" value="Urease, subunit C, domain 1"/>
    <property type="match status" value="1"/>
</dbReference>
<feature type="binding site" evidence="7">
    <location>
        <position position="69"/>
    </location>
    <ligand>
        <name>Fe(3+)</name>
        <dbReference type="ChEBI" id="CHEBI:29034"/>
    </ligand>
</feature>
<dbReference type="InterPro" id="IPR005920">
    <property type="entry name" value="HutI"/>
</dbReference>
<reference evidence="9" key="1">
    <citation type="journal article" date="2020" name="mSystems">
        <title>Genome- and Community-Level Interaction Insights into Carbon Utilization and Element Cycling Functions of Hydrothermarchaeota in Hydrothermal Sediment.</title>
        <authorList>
            <person name="Zhou Z."/>
            <person name="Liu Y."/>
            <person name="Xu W."/>
            <person name="Pan J."/>
            <person name="Luo Z.H."/>
            <person name="Li M."/>
        </authorList>
    </citation>
    <scope>NUCLEOTIDE SEQUENCE [LARGE SCALE GENOMIC DNA]</scope>
    <source>
        <strain evidence="9">SpSt-265</strain>
        <strain evidence="10">SpSt-465</strain>
    </source>
</reference>
<comment type="catalytic activity">
    <reaction evidence="7">
        <text>4-imidazolone-5-propanoate + H2O = N-formimidoyl-L-glutamate</text>
        <dbReference type="Rhea" id="RHEA:23660"/>
        <dbReference type="ChEBI" id="CHEBI:15377"/>
        <dbReference type="ChEBI" id="CHEBI:58928"/>
        <dbReference type="ChEBI" id="CHEBI:77893"/>
        <dbReference type="EC" id="3.5.2.7"/>
    </reaction>
</comment>
<comment type="cofactor">
    <cofactor evidence="7">
        <name>Zn(2+)</name>
        <dbReference type="ChEBI" id="CHEBI:29105"/>
    </cofactor>
    <cofactor evidence="7">
        <name>Fe(3+)</name>
        <dbReference type="ChEBI" id="CHEBI:29034"/>
    </cofactor>
    <text evidence="7">Binds 1 zinc or iron ion per subunit.</text>
</comment>
<organism evidence="9">
    <name type="scientific">candidate division WOR-3 bacterium</name>
    <dbReference type="NCBI Taxonomy" id="2052148"/>
    <lineage>
        <taxon>Bacteria</taxon>
        <taxon>Bacteria division WOR-3</taxon>
    </lineage>
</organism>
<dbReference type="GO" id="GO:0050480">
    <property type="term" value="F:imidazolonepropionase activity"/>
    <property type="evidence" value="ECO:0007669"/>
    <property type="project" value="UniProtKB-UniRule"/>
</dbReference>
<evidence type="ECO:0000313" key="10">
    <source>
        <dbReference type="EMBL" id="HFJ53256.1"/>
    </source>
</evidence>
<comment type="pathway">
    <text evidence="7">Amino-acid degradation; L-histidine degradation into L-glutamate; N-formimidoyl-L-glutamate from L-histidine: step 3/3.</text>
</comment>
<keyword evidence="2 7" id="KW-0479">Metal-binding</keyword>
<evidence type="ECO:0000256" key="1">
    <source>
        <dbReference type="ARBA" id="ARBA00012864"/>
    </source>
</evidence>
<name>A0A7C1SDK6_UNCW3</name>
<dbReference type="GO" id="GO:0005737">
    <property type="term" value="C:cytoplasm"/>
    <property type="evidence" value="ECO:0007669"/>
    <property type="project" value="UniProtKB-SubCell"/>
</dbReference>
<dbReference type="InterPro" id="IPR032466">
    <property type="entry name" value="Metal_Hydrolase"/>
</dbReference>
<feature type="binding site" evidence="7">
    <location>
        <position position="235"/>
    </location>
    <ligand>
        <name>Zn(2+)</name>
        <dbReference type="ChEBI" id="CHEBI:29105"/>
    </ligand>
</feature>
<comment type="function">
    <text evidence="7">Catalyzes the hydrolytic cleavage of the carbon-nitrogen bond in imidazolone-5-propanoate to yield N-formimidoyl-L-glutamate. It is the third step in the universal histidine degradation pathway.</text>
</comment>
<evidence type="ECO:0000259" key="8">
    <source>
        <dbReference type="Pfam" id="PF01979"/>
    </source>
</evidence>
<feature type="binding site" evidence="7">
    <location>
        <position position="67"/>
    </location>
    <ligand>
        <name>Fe(3+)</name>
        <dbReference type="ChEBI" id="CHEBI:29034"/>
    </ligand>
</feature>
<evidence type="ECO:0000256" key="6">
    <source>
        <dbReference type="ARBA" id="ARBA00023004"/>
    </source>
</evidence>
<feature type="binding site" evidence="7">
    <location>
        <position position="69"/>
    </location>
    <ligand>
        <name>Zn(2+)</name>
        <dbReference type="ChEBI" id="CHEBI:29105"/>
    </ligand>
</feature>
<dbReference type="GO" id="GO:0019556">
    <property type="term" value="P:L-histidine catabolic process to glutamate and formamide"/>
    <property type="evidence" value="ECO:0007669"/>
    <property type="project" value="UniProtKB-UniRule"/>
</dbReference>
<evidence type="ECO:0000256" key="7">
    <source>
        <dbReference type="HAMAP-Rule" id="MF_00372"/>
    </source>
</evidence>
<keyword evidence="5 7" id="KW-0862">Zinc</keyword>
<dbReference type="SUPFAM" id="SSF51556">
    <property type="entry name" value="Metallo-dependent hydrolases"/>
    <property type="match status" value="1"/>
</dbReference>
<dbReference type="EMBL" id="DSLG01000006">
    <property type="protein sequence ID" value="HEA87441.1"/>
    <property type="molecule type" value="Genomic_DNA"/>
</dbReference>
<dbReference type="PANTHER" id="PTHR42752:SF1">
    <property type="entry name" value="IMIDAZOLONEPROPIONASE-RELATED"/>
    <property type="match status" value="1"/>
</dbReference>
<feature type="domain" description="Amidohydrolase-related" evidence="8">
    <location>
        <begin position="58"/>
        <end position="398"/>
    </location>
</feature>
<keyword evidence="4 7" id="KW-0369">Histidine metabolism</keyword>
<feature type="binding site" evidence="7">
    <location>
        <position position="172"/>
    </location>
    <ligand>
        <name>4-imidazolone-5-propanoate</name>
        <dbReference type="ChEBI" id="CHEBI:77893"/>
    </ligand>
</feature>
<dbReference type="NCBIfam" id="TIGR01224">
    <property type="entry name" value="hutI"/>
    <property type="match status" value="1"/>
</dbReference>
<keyword evidence="6 7" id="KW-0408">Iron</keyword>
<comment type="subcellular location">
    <subcellularLocation>
        <location evidence="7">Cytoplasm</location>
    </subcellularLocation>
</comment>
<dbReference type="InterPro" id="IPR011059">
    <property type="entry name" value="Metal-dep_hydrolase_composite"/>
</dbReference>
<dbReference type="EMBL" id="DSTU01000002">
    <property type="protein sequence ID" value="HFJ53256.1"/>
    <property type="molecule type" value="Genomic_DNA"/>
</dbReference>
<dbReference type="InterPro" id="IPR006680">
    <property type="entry name" value="Amidohydro-rel"/>
</dbReference>
<evidence type="ECO:0000256" key="4">
    <source>
        <dbReference type="ARBA" id="ARBA00022808"/>
    </source>
</evidence>
<comment type="caution">
    <text evidence="9">The sequence shown here is derived from an EMBL/GenBank/DDBJ whole genome shotgun (WGS) entry which is preliminary data.</text>
</comment>
<evidence type="ECO:0000313" key="9">
    <source>
        <dbReference type="EMBL" id="HEA87441.1"/>
    </source>
</evidence>
<dbReference type="AlphaFoldDB" id="A0A7C1SDK6"/>
<dbReference type="SUPFAM" id="SSF51338">
    <property type="entry name" value="Composite domain of metallo-dependent hydrolases"/>
    <property type="match status" value="1"/>
</dbReference>
<dbReference type="GO" id="GO:0005506">
    <property type="term" value="F:iron ion binding"/>
    <property type="evidence" value="ECO:0007669"/>
    <property type="project" value="UniProtKB-UniRule"/>
</dbReference>
<dbReference type="EC" id="3.5.2.7" evidence="1 7"/>
<feature type="binding site" evidence="7">
    <location>
        <position position="76"/>
    </location>
    <ligand>
        <name>4-imidazolone-5-propanoate</name>
        <dbReference type="ChEBI" id="CHEBI:77893"/>
    </ligand>
</feature>
<comment type="similarity">
    <text evidence="7">Belongs to the metallo-dependent hydrolases superfamily. HutI family.</text>
</comment>
<accession>A0A7C1SDK6</accession>
<feature type="binding site" evidence="7">
    <location>
        <position position="238"/>
    </location>
    <ligand>
        <name>4-imidazolone-5-propanoate</name>
        <dbReference type="ChEBI" id="CHEBI:77893"/>
    </ligand>
</feature>
<dbReference type="Gene3D" id="3.20.20.140">
    <property type="entry name" value="Metal-dependent hydrolases"/>
    <property type="match status" value="1"/>
</dbReference>
<dbReference type="GO" id="GO:0008270">
    <property type="term" value="F:zinc ion binding"/>
    <property type="evidence" value="ECO:0007669"/>
    <property type="project" value="UniProtKB-UniRule"/>
</dbReference>
<feature type="binding site" evidence="7">
    <location>
        <position position="312"/>
    </location>
    <ligand>
        <name>N-formimidoyl-L-glutamate</name>
        <dbReference type="ChEBI" id="CHEBI:58928"/>
    </ligand>
</feature>
<feature type="binding site" evidence="7">
    <location>
        <position position="139"/>
    </location>
    <ligand>
        <name>N-formimidoyl-L-glutamate</name>
        <dbReference type="ChEBI" id="CHEBI:58928"/>
    </ligand>
</feature>
<keyword evidence="7" id="KW-0963">Cytoplasm</keyword>
<feature type="binding site" evidence="7">
    <location>
        <position position="315"/>
    </location>
    <ligand>
        <name>4-imidazolone-5-propanoate</name>
        <dbReference type="ChEBI" id="CHEBI:77893"/>
    </ligand>
</feature>
<dbReference type="Pfam" id="PF01979">
    <property type="entry name" value="Amidohydro_1"/>
    <property type="match status" value="1"/>
</dbReference>
<evidence type="ECO:0000256" key="2">
    <source>
        <dbReference type="ARBA" id="ARBA00022723"/>
    </source>
</evidence>
<proteinExistence type="inferred from homology"/>
<dbReference type="UniPathway" id="UPA00379">
    <property type="reaction ID" value="UER00551"/>
</dbReference>
<keyword evidence="3 7" id="KW-0378">Hydrolase</keyword>
<feature type="binding site" evidence="7">
    <location>
        <position position="67"/>
    </location>
    <ligand>
        <name>Zn(2+)</name>
        <dbReference type="ChEBI" id="CHEBI:29105"/>
    </ligand>
</feature>
<sequence length="409" mass="44685">MSAGILIHNCSQLLTFAGEGLGLLAPGAVRVRSGRIAEVGTDLTPQPGEQVLDAKGCVVLPGFVDPHTHLVFAGWRAEEFEMRLAGRSYKEIAEAGGGILNTVRLTRQAGFDELYRSARLRLEEALSWGTTTLEVKSGYGLELETEIRMLEVARRLNDEGPVRIVPTFLGAHAVPKESGKEAYIRQIVDEMLPRVAERKLARFCDVFCENFVFNAAESRQILEAGKRFGLLPTVHADEIESSGGAELAGELGAVSASHLLQPSERGLRMMAERGVVAILLPGTCFFLQEKHRSPVSRMRELGITMALGSDFNPGSCTLLAPPLVAQFGCIYYGLTIIEALRGITINAARALQLERETGSIEPGKSADLVITDLPDYRHIVYRLGHNPVQLVLSQGRVVYTRRKGVLKNE</sequence>
<feature type="binding site" evidence="7">
    <location>
        <position position="310"/>
    </location>
    <ligand>
        <name>Fe(3+)</name>
        <dbReference type="ChEBI" id="CHEBI:29034"/>
    </ligand>
</feature>
<gene>
    <name evidence="7" type="primary">hutI</name>
    <name evidence="9" type="ORF">ENP94_05455</name>
    <name evidence="10" type="ORF">ENS16_01000</name>
</gene>